<organism evidence="3 4">
    <name type="scientific">Dovyalis caffra</name>
    <dbReference type="NCBI Taxonomy" id="77055"/>
    <lineage>
        <taxon>Eukaryota</taxon>
        <taxon>Viridiplantae</taxon>
        <taxon>Streptophyta</taxon>
        <taxon>Embryophyta</taxon>
        <taxon>Tracheophyta</taxon>
        <taxon>Spermatophyta</taxon>
        <taxon>Magnoliopsida</taxon>
        <taxon>eudicotyledons</taxon>
        <taxon>Gunneridae</taxon>
        <taxon>Pentapetalae</taxon>
        <taxon>rosids</taxon>
        <taxon>fabids</taxon>
        <taxon>Malpighiales</taxon>
        <taxon>Salicaceae</taxon>
        <taxon>Flacourtieae</taxon>
        <taxon>Dovyalis</taxon>
    </lineage>
</organism>
<dbReference type="SUPFAM" id="SSF54909">
    <property type="entry name" value="Dimeric alpha+beta barrel"/>
    <property type="match status" value="1"/>
</dbReference>
<dbReference type="InterPro" id="IPR011008">
    <property type="entry name" value="Dimeric_a/b-barrel"/>
</dbReference>
<keyword evidence="4" id="KW-1185">Reference proteome</keyword>
<dbReference type="PROSITE" id="PS51502">
    <property type="entry name" value="S_R_A_B_BARREL"/>
    <property type="match status" value="1"/>
</dbReference>
<reference evidence="3 4" key="1">
    <citation type="submission" date="2024-01" db="EMBL/GenBank/DDBJ databases">
        <authorList>
            <person name="Waweru B."/>
        </authorList>
    </citation>
    <scope>NUCLEOTIDE SEQUENCE [LARGE SCALE GENOMIC DNA]</scope>
</reference>
<dbReference type="InterPro" id="IPR044662">
    <property type="entry name" value="HS1/DABB1-like"/>
</dbReference>
<proteinExistence type="predicted"/>
<feature type="domain" description="Stress-response A/B barrel" evidence="2">
    <location>
        <begin position="8"/>
        <end position="102"/>
    </location>
</feature>
<dbReference type="EMBL" id="CAWUPB010000851">
    <property type="protein sequence ID" value="CAK7326276.1"/>
    <property type="molecule type" value="Genomic_DNA"/>
</dbReference>
<evidence type="ECO:0000313" key="3">
    <source>
        <dbReference type="EMBL" id="CAK7326276.1"/>
    </source>
</evidence>
<sequence length="109" mass="12586">MEQVQGVVKHLVLAKFKDEVTEEEIEKHIKDYANLLNHIEHLKSFQWGTDVSIENLHQGFTHIFECTFENLEGRSAFVCHPAHVDFATAFLRILEKVVLVDFVPTVVKL</sequence>
<accession>A0AAV1QX21</accession>
<dbReference type="FunFam" id="3.30.70.100:FF:000040">
    <property type="entry name" value="Stress-response A/B barrel domain-containing protein HS1"/>
    <property type="match status" value="1"/>
</dbReference>
<dbReference type="Gene3D" id="3.30.70.100">
    <property type="match status" value="1"/>
</dbReference>
<evidence type="ECO:0000313" key="4">
    <source>
        <dbReference type="Proteomes" id="UP001314170"/>
    </source>
</evidence>
<dbReference type="Pfam" id="PF07876">
    <property type="entry name" value="Dabb"/>
    <property type="match status" value="1"/>
</dbReference>
<evidence type="ECO:0000256" key="1">
    <source>
        <dbReference type="ARBA" id="ARBA00011738"/>
    </source>
</evidence>
<dbReference type="InterPro" id="IPR013097">
    <property type="entry name" value="Dabb"/>
</dbReference>
<gene>
    <name evidence="3" type="ORF">DCAF_LOCUS3976</name>
</gene>
<protein>
    <recommendedName>
        <fullName evidence="2">Stress-response A/B barrel domain-containing protein</fullName>
    </recommendedName>
</protein>
<dbReference type="GO" id="GO:0009865">
    <property type="term" value="P:pollen tube adhesion"/>
    <property type="evidence" value="ECO:0007669"/>
    <property type="project" value="TreeGrafter"/>
</dbReference>
<dbReference type="SMART" id="SM00886">
    <property type="entry name" value="Dabb"/>
    <property type="match status" value="1"/>
</dbReference>
<dbReference type="Proteomes" id="UP001314170">
    <property type="component" value="Unassembled WGS sequence"/>
</dbReference>
<dbReference type="PANTHER" id="PTHR33178">
    <property type="match status" value="1"/>
</dbReference>
<name>A0AAV1QX21_9ROSI</name>
<comment type="caution">
    <text evidence="3">The sequence shown here is derived from an EMBL/GenBank/DDBJ whole genome shotgun (WGS) entry which is preliminary data.</text>
</comment>
<evidence type="ECO:0000259" key="2">
    <source>
        <dbReference type="PROSITE" id="PS51502"/>
    </source>
</evidence>
<dbReference type="PANTHER" id="PTHR33178:SF10">
    <property type="entry name" value="STRESS-RESPONSE A_B BARREL DOMAIN-CONTAINING PROTEIN"/>
    <property type="match status" value="1"/>
</dbReference>
<dbReference type="AlphaFoldDB" id="A0AAV1QX21"/>
<comment type="subunit">
    <text evidence="1">Homodimer.</text>
</comment>